<dbReference type="Gene3D" id="3.90.1410.10">
    <property type="entry name" value="set domain protein methyltransferase, domain 1"/>
    <property type="match status" value="1"/>
</dbReference>
<evidence type="ECO:0000313" key="2">
    <source>
        <dbReference type="Proteomes" id="UP000697127"/>
    </source>
</evidence>
<protein>
    <recommendedName>
        <fullName evidence="3">SET domain-containing protein</fullName>
    </recommendedName>
</protein>
<evidence type="ECO:0008006" key="3">
    <source>
        <dbReference type="Google" id="ProtNLM"/>
    </source>
</evidence>
<sequence length="272" mass="30897">MATTCNTDALLEWFQDPTNRCYFNTDLLTVKKSTISSGVGVFAKKTQIPVPTEDDEEESNLLLRVHKSMVLSAQTSTISNLLYEHELTGMYGLVLSFIYEKQLGNKSPWFNYINSINYKDSKGNYILPLCLYSENDKKILKGTEIEFMDGLNFIDLKNHFEKSCKFAEKISKFISIPKCLNLNLNNNDIKEFAAITMAVVSRAFEIDNYIELGLVPGADLFNHDAKGEENVHFVTFGDVCHYCGKADGCWHDDYGPPDSEDEEDEEEELVDE</sequence>
<feature type="non-terminal residue" evidence="1">
    <location>
        <position position="272"/>
    </location>
</feature>
<dbReference type="Proteomes" id="UP000697127">
    <property type="component" value="Unassembled WGS sequence"/>
</dbReference>
<gene>
    <name evidence="1" type="ORF">C6P40_002447</name>
</gene>
<accession>A0A9P6WI32</accession>
<dbReference type="PANTHER" id="PTHR13271">
    <property type="entry name" value="UNCHARACTERIZED PUTATIVE METHYLTRANSFERASE"/>
    <property type="match status" value="1"/>
</dbReference>
<dbReference type="AlphaFoldDB" id="A0A9P6WI32"/>
<keyword evidence="2" id="KW-1185">Reference proteome</keyword>
<dbReference type="PANTHER" id="PTHR13271:SF34">
    <property type="entry name" value="N-LYSINE METHYLTRANSFERASE SETD6"/>
    <property type="match status" value="1"/>
</dbReference>
<dbReference type="InterPro" id="IPR050600">
    <property type="entry name" value="SETD3_SETD6_MTase"/>
</dbReference>
<dbReference type="GO" id="GO:0005634">
    <property type="term" value="C:nucleus"/>
    <property type="evidence" value="ECO:0007669"/>
    <property type="project" value="TreeGrafter"/>
</dbReference>
<organism evidence="1 2">
    <name type="scientific">Pichia californica</name>
    <dbReference type="NCBI Taxonomy" id="460514"/>
    <lineage>
        <taxon>Eukaryota</taxon>
        <taxon>Fungi</taxon>
        <taxon>Dikarya</taxon>
        <taxon>Ascomycota</taxon>
        <taxon>Saccharomycotina</taxon>
        <taxon>Pichiomycetes</taxon>
        <taxon>Pichiales</taxon>
        <taxon>Pichiaceae</taxon>
        <taxon>Pichia</taxon>
    </lineage>
</organism>
<dbReference type="EMBL" id="PUHW01000271">
    <property type="protein sequence ID" value="KAG0687372.1"/>
    <property type="molecule type" value="Genomic_DNA"/>
</dbReference>
<reference evidence="1" key="1">
    <citation type="submission" date="2020-11" db="EMBL/GenBank/DDBJ databases">
        <title>Kefir isolates.</title>
        <authorList>
            <person name="Marcisauskas S."/>
            <person name="Kim Y."/>
            <person name="Blasche S."/>
        </authorList>
    </citation>
    <scope>NUCLEOTIDE SEQUENCE</scope>
    <source>
        <strain evidence="1">Olga-1</strain>
    </source>
</reference>
<name>A0A9P6WI32_9ASCO</name>
<dbReference type="GO" id="GO:0016279">
    <property type="term" value="F:protein-lysine N-methyltransferase activity"/>
    <property type="evidence" value="ECO:0007669"/>
    <property type="project" value="TreeGrafter"/>
</dbReference>
<dbReference type="SUPFAM" id="SSF82199">
    <property type="entry name" value="SET domain"/>
    <property type="match status" value="1"/>
</dbReference>
<dbReference type="InterPro" id="IPR046341">
    <property type="entry name" value="SET_dom_sf"/>
</dbReference>
<proteinExistence type="predicted"/>
<comment type="caution">
    <text evidence="1">The sequence shown here is derived from an EMBL/GenBank/DDBJ whole genome shotgun (WGS) entry which is preliminary data.</text>
</comment>
<evidence type="ECO:0000313" key="1">
    <source>
        <dbReference type="EMBL" id="KAG0687372.1"/>
    </source>
</evidence>